<dbReference type="Gene3D" id="1.20.1050.10">
    <property type="match status" value="1"/>
</dbReference>
<dbReference type="AlphaFoldDB" id="A0A840SN44"/>
<dbReference type="PROSITE" id="PS50404">
    <property type="entry name" value="GST_NTER"/>
    <property type="match status" value="1"/>
</dbReference>
<dbReference type="SUPFAM" id="SSF52833">
    <property type="entry name" value="Thioredoxin-like"/>
    <property type="match status" value="1"/>
</dbReference>
<evidence type="ECO:0000259" key="1">
    <source>
        <dbReference type="PROSITE" id="PS50404"/>
    </source>
</evidence>
<dbReference type="EC" id="5.2.1.2" evidence="2"/>
<feature type="domain" description="GST N-terminal" evidence="1">
    <location>
        <begin position="1"/>
        <end position="30"/>
    </location>
</feature>
<comment type="caution">
    <text evidence="2">The sequence shown here is derived from an EMBL/GenBank/DDBJ whole genome shotgun (WGS) entry which is preliminary data.</text>
</comment>
<dbReference type="Proteomes" id="UP000549457">
    <property type="component" value="Unassembled WGS sequence"/>
</dbReference>
<dbReference type="InterPro" id="IPR034330">
    <property type="entry name" value="GST_Zeta_C"/>
</dbReference>
<protein>
    <submittedName>
        <fullName evidence="2">Maleylacetoacetate isomerase/maleylpyruvate isomerase</fullName>
        <ecNumber evidence="2">5.2.1.2</ecNumber>
        <ecNumber evidence="2">5.2.1.4</ecNumber>
    </submittedName>
</protein>
<dbReference type="CDD" id="cd03191">
    <property type="entry name" value="GST_C_Zeta"/>
    <property type="match status" value="1"/>
</dbReference>
<dbReference type="GO" id="GO:0016034">
    <property type="term" value="F:maleylacetoacetate isomerase activity"/>
    <property type="evidence" value="ECO:0007669"/>
    <property type="project" value="UniProtKB-EC"/>
</dbReference>
<dbReference type="EC" id="5.2.1.4" evidence="2"/>
<dbReference type="GO" id="GO:0006749">
    <property type="term" value="P:glutathione metabolic process"/>
    <property type="evidence" value="ECO:0007669"/>
    <property type="project" value="TreeGrafter"/>
</dbReference>
<keyword evidence="2" id="KW-0670">Pyruvate</keyword>
<proteinExistence type="predicted"/>
<dbReference type="GO" id="GO:0050077">
    <property type="term" value="F:maleylpyruvate isomerase activity"/>
    <property type="evidence" value="ECO:0007669"/>
    <property type="project" value="UniProtKB-EC"/>
</dbReference>
<keyword evidence="3" id="KW-1185">Reference proteome</keyword>
<organism evidence="2 3">
    <name type="scientific">Amaricoccus macauensis</name>
    <dbReference type="NCBI Taxonomy" id="57001"/>
    <lineage>
        <taxon>Bacteria</taxon>
        <taxon>Pseudomonadati</taxon>
        <taxon>Pseudomonadota</taxon>
        <taxon>Alphaproteobacteria</taxon>
        <taxon>Rhodobacterales</taxon>
        <taxon>Paracoccaceae</taxon>
        <taxon>Amaricoccus</taxon>
    </lineage>
</organism>
<dbReference type="SUPFAM" id="SSF47616">
    <property type="entry name" value="GST C-terminal domain-like"/>
    <property type="match status" value="1"/>
</dbReference>
<dbReference type="InterPro" id="IPR004045">
    <property type="entry name" value="Glutathione_S-Trfase_N"/>
</dbReference>
<evidence type="ECO:0000313" key="3">
    <source>
        <dbReference type="Proteomes" id="UP000549457"/>
    </source>
</evidence>
<sequence length="153" mass="17204">MPSLETDDGTVLTQSIAIVEWLDEMYPEPRLLPESVTLRAHARAFAQAIACDIHPLQNLRVLRYLKKTFGQDQDGLDTWCRHWITPGLNACEAMLGRERKGAFAFGDAPGMCSAERFGVDTTRYPQLHALRARCETIAAFADAHLTWQPDFQA</sequence>
<reference evidence="2 3" key="1">
    <citation type="submission" date="2020-08" db="EMBL/GenBank/DDBJ databases">
        <title>Genomic Encyclopedia of Type Strains, Phase IV (KMG-IV): sequencing the most valuable type-strain genomes for metagenomic binning, comparative biology and taxonomic classification.</title>
        <authorList>
            <person name="Goeker M."/>
        </authorList>
    </citation>
    <scope>NUCLEOTIDE SEQUENCE [LARGE SCALE GENOMIC DNA]</scope>
    <source>
        <strain evidence="2 3">DSM 101730</strain>
    </source>
</reference>
<dbReference type="GO" id="GO:0004364">
    <property type="term" value="F:glutathione transferase activity"/>
    <property type="evidence" value="ECO:0007669"/>
    <property type="project" value="TreeGrafter"/>
</dbReference>
<dbReference type="GO" id="GO:0006559">
    <property type="term" value="P:L-phenylalanine catabolic process"/>
    <property type="evidence" value="ECO:0007669"/>
    <property type="project" value="TreeGrafter"/>
</dbReference>
<dbReference type="InterPro" id="IPR036282">
    <property type="entry name" value="Glutathione-S-Trfase_C_sf"/>
</dbReference>
<dbReference type="PANTHER" id="PTHR42673:SF4">
    <property type="entry name" value="MALEYLACETOACETATE ISOMERASE"/>
    <property type="match status" value="1"/>
</dbReference>
<dbReference type="PANTHER" id="PTHR42673">
    <property type="entry name" value="MALEYLACETOACETATE ISOMERASE"/>
    <property type="match status" value="1"/>
</dbReference>
<evidence type="ECO:0000313" key="2">
    <source>
        <dbReference type="EMBL" id="MBB5224499.1"/>
    </source>
</evidence>
<accession>A0A840SN44</accession>
<dbReference type="Gene3D" id="3.40.30.10">
    <property type="entry name" value="Glutaredoxin"/>
    <property type="match status" value="1"/>
</dbReference>
<name>A0A840SN44_9RHOB</name>
<gene>
    <name evidence="2" type="ORF">HNP73_004470</name>
</gene>
<dbReference type="InterPro" id="IPR036249">
    <property type="entry name" value="Thioredoxin-like_sf"/>
</dbReference>
<dbReference type="EMBL" id="JACHFM010000008">
    <property type="protein sequence ID" value="MBB5224499.1"/>
    <property type="molecule type" value="Genomic_DNA"/>
</dbReference>
<keyword evidence="2" id="KW-0413">Isomerase</keyword>